<dbReference type="STRING" id="39962.Lmor_2733"/>
<evidence type="ECO:0000313" key="5">
    <source>
        <dbReference type="Proteomes" id="UP000254040"/>
    </source>
</evidence>
<evidence type="ECO:0000313" key="2">
    <source>
        <dbReference type="EMBL" id="KTD31236.1"/>
    </source>
</evidence>
<feature type="signal peptide" evidence="1">
    <location>
        <begin position="1"/>
        <end position="19"/>
    </location>
</feature>
<dbReference type="EMBL" id="LNYN01000040">
    <property type="protein sequence ID" value="KTD31236.1"/>
    <property type="molecule type" value="Genomic_DNA"/>
</dbReference>
<evidence type="ECO:0000256" key="1">
    <source>
        <dbReference type="SAM" id="SignalP"/>
    </source>
</evidence>
<sequence length="213" mass="23971">MNFVIAGFLGVFMALNCYADSTNSALPEHVVKVTKENNAKCVEYLTYKGESYCSLVPLPGNAVAPVILTYDQQNIHFDDRAWKPAWGQKTNAGWTVEYIPVGDNINQWKELVTSQFISGLEGVTPAQFKKTFVDNLKKTGVTYSINTIAEQPDQLIFEFKVTVPVNLQQDEIQKITRGKGGIYVLHYAIKKSNMSKANRLKWIENLKKSSIKD</sequence>
<organism evidence="3 5">
    <name type="scientific">Legionella moravica</name>
    <dbReference type="NCBI Taxonomy" id="39962"/>
    <lineage>
        <taxon>Bacteria</taxon>
        <taxon>Pseudomonadati</taxon>
        <taxon>Pseudomonadota</taxon>
        <taxon>Gammaproteobacteria</taxon>
        <taxon>Legionellales</taxon>
        <taxon>Legionellaceae</taxon>
        <taxon>Legionella</taxon>
    </lineage>
</organism>
<reference evidence="3 5" key="2">
    <citation type="submission" date="2018-06" db="EMBL/GenBank/DDBJ databases">
        <authorList>
            <consortium name="Pathogen Informatics"/>
            <person name="Doyle S."/>
        </authorList>
    </citation>
    <scope>NUCLEOTIDE SEQUENCE [LARGE SCALE GENOMIC DNA]</scope>
    <source>
        <strain evidence="3 5">NCTC12239</strain>
    </source>
</reference>
<dbReference type="AlphaFoldDB" id="A0A378K223"/>
<gene>
    <name evidence="2" type="ORF">Lmor_2733</name>
    <name evidence="3" type="ORF">NCTC12239_00829</name>
</gene>
<dbReference type="Proteomes" id="UP000254040">
    <property type="component" value="Unassembled WGS sequence"/>
</dbReference>
<reference evidence="2 4" key="1">
    <citation type="submission" date="2015-11" db="EMBL/GenBank/DDBJ databases">
        <title>Genomic analysis of 38 Legionella species identifies large and diverse effector repertoires.</title>
        <authorList>
            <person name="Burstein D."/>
            <person name="Amaro F."/>
            <person name="Zusman T."/>
            <person name="Lifshitz Z."/>
            <person name="Cohen O."/>
            <person name="Gilbert J.A."/>
            <person name="Pupko T."/>
            <person name="Shuman H.A."/>
            <person name="Segal G."/>
        </authorList>
    </citation>
    <scope>NUCLEOTIDE SEQUENCE [LARGE SCALE GENOMIC DNA]</scope>
    <source>
        <strain evidence="2 4">ATCC 43877</strain>
    </source>
</reference>
<dbReference type="Proteomes" id="UP000054985">
    <property type="component" value="Unassembled WGS sequence"/>
</dbReference>
<dbReference type="EMBL" id="UGOG01000001">
    <property type="protein sequence ID" value="STX61911.1"/>
    <property type="molecule type" value="Genomic_DNA"/>
</dbReference>
<keyword evidence="4" id="KW-1185">Reference proteome</keyword>
<feature type="chain" id="PRO_5016589862" evidence="1">
    <location>
        <begin position="20"/>
        <end position="213"/>
    </location>
</feature>
<evidence type="ECO:0000313" key="4">
    <source>
        <dbReference type="Proteomes" id="UP000054985"/>
    </source>
</evidence>
<keyword evidence="1" id="KW-0732">Signal</keyword>
<accession>A0A378K223</accession>
<evidence type="ECO:0000313" key="3">
    <source>
        <dbReference type="EMBL" id="STX61911.1"/>
    </source>
</evidence>
<protein>
    <submittedName>
        <fullName evidence="3">Uncharacterized protein</fullName>
    </submittedName>
</protein>
<proteinExistence type="predicted"/>
<name>A0A378K223_9GAMM</name>
<dbReference type="OrthoDB" id="5646369at2"/>